<dbReference type="InParanoid" id="D6Z190"/>
<protein>
    <recommendedName>
        <fullName evidence="1">diguanylate cyclase</fullName>
        <ecNumber evidence="1">2.7.7.65</ecNumber>
    </recommendedName>
</protein>
<dbReference type="PANTHER" id="PTHR45138">
    <property type="entry name" value="REGULATORY COMPONENTS OF SENSORY TRANSDUCTION SYSTEM"/>
    <property type="match status" value="1"/>
</dbReference>
<feature type="modified residue" description="4-aspartylphosphate" evidence="3">
    <location>
        <position position="60"/>
    </location>
</feature>
<dbReference type="GO" id="GO:0000160">
    <property type="term" value="P:phosphorelay signal transduction system"/>
    <property type="evidence" value="ECO:0007669"/>
    <property type="project" value="InterPro"/>
</dbReference>
<dbReference type="SMART" id="SM00448">
    <property type="entry name" value="REC"/>
    <property type="match status" value="1"/>
</dbReference>
<dbReference type="NCBIfam" id="TIGR00254">
    <property type="entry name" value="GGDEF"/>
    <property type="match status" value="1"/>
</dbReference>
<dbReference type="OrthoDB" id="9778432at2"/>
<dbReference type="eggNOG" id="COG3706">
    <property type="taxonomic scope" value="Bacteria"/>
</dbReference>
<dbReference type="InterPro" id="IPR001789">
    <property type="entry name" value="Sig_transdc_resp-reg_receiver"/>
</dbReference>
<evidence type="ECO:0000256" key="2">
    <source>
        <dbReference type="ARBA" id="ARBA00034247"/>
    </source>
</evidence>
<dbReference type="SUPFAM" id="SSF52172">
    <property type="entry name" value="CheY-like"/>
    <property type="match status" value="1"/>
</dbReference>
<dbReference type="SUPFAM" id="SSF55073">
    <property type="entry name" value="Nucleotide cyclase"/>
    <property type="match status" value="1"/>
</dbReference>
<dbReference type="FunFam" id="3.30.70.270:FF:000001">
    <property type="entry name" value="Diguanylate cyclase domain protein"/>
    <property type="match status" value="1"/>
</dbReference>
<dbReference type="CDD" id="cd19920">
    <property type="entry name" value="REC_PA4781-like"/>
    <property type="match status" value="1"/>
</dbReference>
<dbReference type="PROSITE" id="PS50110">
    <property type="entry name" value="RESPONSE_REGULATORY"/>
    <property type="match status" value="1"/>
</dbReference>
<name>D6Z190_DESAT</name>
<dbReference type="PROSITE" id="PS50887">
    <property type="entry name" value="GGDEF"/>
    <property type="match status" value="1"/>
</dbReference>
<dbReference type="STRING" id="589865.DaAHT2_0639"/>
<feature type="domain" description="GGDEF" evidence="5">
    <location>
        <begin position="170"/>
        <end position="305"/>
    </location>
</feature>
<dbReference type="GO" id="GO:0043709">
    <property type="term" value="P:cell adhesion involved in single-species biofilm formation"/>
    <property type="evidence" value="ECO:0007669"/>
    <property type="project" value="TreeGrafter"/>
</dbReference>
<dbReference type="InterPro" id="IPR050469">
    <property type="entry name" value="Diguanylate_Cyclase"/>
</dbReference>
<dbReference type="FunCoup" id="D6Z190">
    <property type="interactions" value="88"/>
</dbReference>
<dbReference type="GO" id="GO:1902201">
    <property type="term" value="P:negative regulation of bacterial-type flagellum-dependent cell motility"/>
    <property type="evidence" value="ECO:0007669"/>
    <property type="project" value="TreeGrafter"/>
</dbReference>
<feature type="domain" description="Response regulatory" evidence="4">
    <location>
        <begin position="9"/>
        <end position="127"/>
    </location>
</feature>
<dbReference type="InterPro" id="IPR043128">
    <property type="entry name" value="Rev_trsase/Diguanyl_cyclase"/>
</dbReference>
<evidence type="ECO:0000259" key="5">
    <source>
        <dbReference type="PROSITE" id="PS50887"/>
    </source>
</evidence>
<dbReference type="Gene3D" id="3.40.50.2300">
    <property type="match status" value="1"/>
</dbReference>
<dbReference type="RefSeq" id="WP_013162876.1">
    <property type="nucleotide sequence ID" value="NC_014216.1"/>
</dbReference>
<keyword evidence="7" id="KW-1185">Reference proteome</keyword>
<evidence type="ECO:0000313" key="7">
    <source>
        <dbReference type="Proteomes" id="UP000001508"/>
    </source>
</evidence>
<evidence type="ECO:0000313" key="6">
    <source>
        <dbReference type="EMBL" id="ADH85345.1"/>
    </source>
</evidence>
<dbReference type="AlphaFoldDB" id="D6Z190"/>
<dbReference type="PANTHER" id="PTHR45138:SF9">
    <property type="entry name" value="DIGUANYLATE CYCLASE DGCM-RELATED"/>
    <property type="match status" value="1"/>
</dbReference>
<dbReference type="KEGG" id="dak:DaAHT2_0639"/>
<dbReference type="Gene3D" id="3.30.70.270">
    <property type="match status" value="1"/>
</dbReference>
<accession>D6Z190</accession>
<gene>
    <name evidence="6" type="ordered locus">DaAHT2_0639</name>
</gene>
<dbReference type="GO" id="GO:0005886">
    <property type="term" value="C:plasma membrane"/>
    <property type="evidence" value="ECO:0007669"/>
    <property type="project" value="TreeGrafter"/>
</dbReference>
<dbReference type="Proteomes" id="UP000001508">
    <property type="component" value="Chromosome"/>
</dbReference>
<reference evidence="7" key="1">
    <citation type="submission" date="2010-02" db="EMBL/GenBank/DDBJ databases">
        <title>Complete sequence of Desulfurivibrio alkaliphilus AHT2.</title>
        <authorList>
            <consortium name="US DOE Joint Genome Institute"/>
            <person name="Pitluck S."/>
            <person name="Chertkov O."/>
            <person name="Detter J.C."/>
            <person name="Han C."/>
            <person name="Tapia R."/>
            <person name="Larimer F."/>
            <person name="Land M."/>
            <person name="Hauser L."/>
            <person name="Kyrpides N."/>
            <person name="Mikhailova N."/>
            <person name="Sorokin D.Y."/>
            <person name="Muyzer G."/>
            <person name="Woyke T."/>
        </authorList>
    </citation>
    <scope>NUCLEOTIDE SEQUENCE [LARGE SCALE GENOMIC DNA]</scope>
    <source>
        <strain evidence="7">DSM 19089 / UNIQEM U267 / AHT2</strain>
    </source>
</reference>
<dbReference type="HOGENOM" id="CLU_000445_11_28_7"/>
<comment type="catalytic activity">
    <reaction evidence="2">
        <text>2 GTP = 3',3'-c-di-GMP + 2 diphosphate</text>
        <dbReference type="Rhea" id="RHEA:24898"/>
        <dbReference type="ChEBI" id="CHEBI:33019"/>
        <dbReference type="ChEBI" id="CHEBI:37565"/>
        <dbReference type="ChEBI" id="CHEBI:58805"/>
        <dbReference type="EC" id="2.7.7.65"/>
    </reaction>
</comment>
<dbReference type="InterPro" id="IPR000160">
    <property type="entry name" value="GGDEF_dom"/>
</dbReference>
<proteinExistence type="predicted"/>
<dbReference type="GO" id="GO:0052621">
    <property type="term" value="F:diguanylate cyclase activity"/>
    <property type="evidence" value="ECO:0007669"/>
    <property type="project" value="UniProtKB-EC"/>
</dbReference>
<organism evidence="6 7">
    <name type="scientific">Desulfurivibrio alkaliphilus (strain DSM 19089 / UNIQEM U267 / AHT2)</name>
    <dbReference type="NCBI Taxonomy" id="589865"/>
    <lineage>
        <taxon>Bacteria</taxon>
        <taxon>Pseudomonadati</taxon>
        <taxon>Thermodesulfobacteriota</taxon>
        <taxon>Desulfobulbia</taxon>
        <taxon>Desulfobulbales</taxon>
        <taxon>Desulfobulbaceae</taxon>
        <taxon>Desulfurivibrio</taxon>
    </lineage>
</organism>
<sequence length="305" mass="33186">MNNDEPKTTILVVDDQPANIQALGALLKDEYRVRVATSGEKALAMLQDGNQELPDLILLDIKMPGIDGYEVCRRLKENPATSGIAIIFVTALDAASEEEHGLNLGAVDYITKPFNPAIVRARVHTHMNLKRKTDLLEKFALLDGLTGIPNRRHFDELFDKEMRRCLRNGLPLSVIMTDIDHFKGFNDNYGHGAGDKCLQKVAGALSGSLVRPGDSICRYGGEEFVALLPGTDAAGAREVAERLRVAVEALAITHEHSSAAPVVTVSLGAATLDPRRDSETDRQPLLSRADQALYAAKEAGRNRVA</sequence>
<evidence type="ECO:0000259" key="4">
    <source>
        <dbReference type="PROSITE" id="PS50110"/>
    </source>
</evidence>
<dbReference type="Pfam" id="PF00072">
    <property type="entry name" value="Response_reg"/>
    <property type="match status" value="1"/>
</dbReference>
<keyword evidence="3" id="KW-0597">Phosphoprotein</keyword>
<evidence type="ECO:0000256" key="1">
    <source>
        <dbReference type="ARBA" id="ARBA00012528"/>
    </source>
</evidence>
<dbReference type="EC" id="2.7.7.65" evidence="1"/>
<dbReference type="CDD" id="cd01949">
    <property type="entry name" value="GGDEF"/>
    <property type="match status" value="1"/>
</dbReference>
<dbReference type="EMBL" id="CP001940">
    <property type="protein sequence ID" value="ADH85345.1"/>
    <property type="molecule type" value="Genomic_DNA"/>
</dbReference>
<evidence type="ECO:0000256" key="3">
    <source>
        <dbReference type="PROSITE-ProRule" id="PRU00169"/>
    </source>
</evidence>
<dbReference type="InterPro" id="IPR011006">
    <property type="entry name" value="CheY-like_superfamily"/>
</dbReference>
<dbReference type="SMART" id="SM00267">
    <property type="entry name" value="GGDEF"/>
    <property type="match status" value="1"/>
</dbReference>
<dbReference type="Pfam" id="PF00990">
    <property type="entry name" value="GGDEF"/>
    <property type="match status" value="1"/>
</dbReference>
<dbReference type="InterPro" id="IPR029787">
    <property type="entry name" value="Nucleotide_cyclase"/>
</dbReference>